<dbReference type="GO" id="GO:0010333">
    <property type="term" value="F:terpene synthase activity"/>
    <property type="evidence" value="ECO:0000318"/>
    <property type="project" value="GO_Central"/>
</dbReference>
<dbReference type="FunFam" id="1.50.10.130:FF:000001">
    <property type="entry name" value="Isoprene synthase, chloroplastic"/>
    <property type="match status" value="3"/>
</dbReference>
<protein>
    <submittedName>
        <fullName evidence="6">Uncharacterized protein</fullName>
    </submittedName>
</protein>
<dbReference type="PANTHER" id="PTHR31225:SF201">
    <property type="entry name" value="(-)-CAMPHENE_TRICYCLENE SYNTHASE, CHLOROPLASTIC"/>
    <property type="match status" value="1"/>
</dbReference>
<dbReference type="GO" id="GO:0046246">
    <property type="term" value="P:terpene biosynthetic process"/>
    <property type="evidence" value="ECO:0000318"/>
    <property type="project" value="GO_Central"/>
</dbReference>
<dbReference type="Gene3D" id="1.10.600.10">
    <property type="entry name" value="Farnesyl Diphosphate Synthase"/>
    <property type="match status" value="3"/>
</dbReference>
<dbReference type="Pfam" id="PF01397">
    <property type="entry name" value="Terpene_synth"/>
    <property type="match status" value="3"/>
</dbReference>
<dbReference type="InterPro" id="IPR008930">
    <property type="entry name" value="Terpenoid_cyclase/PrenylTrfase"/>
</dbReference>
<feature type="domain" description="Terpene synthase N-terminal" evidence="4">
    <location>
        <begin position="528"/>
        <end position="710"/>
    </location>
</feature>
<dbReference type="InterPro" id="IPR044814">
    <property type="entry name" value="Terpene_cyclase_plant_C1"/>
</dbReference>
<accession>A0A3Q7ESR8</accession>
<dbReference type="GO" id="GO:0016102">
    <property type="term" value="P:diterpenoid biosynthetic process"/>
    <property type="evidence" value="ECO:0007669"/>
    <property type="project" value="InterPro"/>
</dbReference>
<comment type="pathway">
    <text evidence="2">Secondary metabolite biosynthesis; terpenoid biosynthesis.</text>
</comment>
<name>A0A3Q7ESR8_SOLLC</name>
<organism evidence="6">
    <name type="scientific">Solanum lycopersicum</name>
    <name type="common">Tomato</name>
    <name type="synonym">Lycopersicon esculentum</name>
    <dbReference type="NCBI Taxonomy" id="4081"/>
    <lineage>
        <taxon>Eukaryota</taxon>
        <taxon>Viridiplantae</taxon>
        <taxon>Streptophyta</taxon>
        <taxon>Embryophyta</taxon>
        <taxon>Tracheophyta</taxon>
        <taxon>Spermatophyta</taxon>
        <taxon>Magnoliopsida</taxon>
        <taxon>eudicotyledons</taxon>
        <taxon>Gunneridae</taxon>
        <taxon>Pentapetalae</taxon>
        <taxon>asterids</taxon>
        <taxon>lamiids</taxon>
        <taxon>Solanales</taxon>
        <taxon>Solanaceae</taxon>
        <taxon>Solanoideae</taxon>
        <taxon>Solaneae</taxon>
        <taxon>Solanum</taxon>
        <taxon>Solanum subgen. Lycopersicon</taxon>
    </lineage>
</organism>
<feature type="domain" description="Terpene synthase N-terminal" evidence="4">
    <location>
        <begin position="1073"/>
        <end position="1252"/>
    </location>
</feature>
<evidence type="ECO:0000256" key="2">
    <source>
        <dbReference type="ARBA" id="ARBA00004721"/>
    </source>
</evidence>
<feature type="domain" description="Terpene synthase metal-binding" evidence="5">
    <location>
        <begin position="222"/>
        <end position="289"/>
    </location>
</feature>
<evidence type="ECO:0000259" key="5">
    <source>
        <dbReference type="Pfam" id="PF03936"/>
    </source>
</evidence>
<dbReference type="PANTHER" id="PTHR31225">
    <property type="entry name" value="OS04G0344100 PROTEIN-RELATED"/>
    <property type="match status" value="1"/>
</dbReference>
<dbReference type="InterPro" id="IPR034741">
    <property type="entry name" value="Terpene_cyclase-like_1_C"/>
</dbReference>
<dbReference type="GO" id="GO:0000287">
    <property type="term" value="F:magnesium ion binding"/>
    <property type="evidence" value="ECO:0007669"/>
    <property type="project" value="InterPro"/>
</dbReference>
<evidence type="ECO:0000256" key="3">
    <source>
        <dbReference type="ARBA" id="ARBA00022723"/>
    </source>
</evidence>
<dbReference type="Proteomes" id="UP000004994">
    <property type="component" value="Chromosome 1"/>
</dbReference>
<evidence type="ECO:0000259" key="4">
    <source>
        <dbReference type="Pfam" id="PF01397"/>
    </source>
</evidence>
<keyword evidence="7" id="KW-1185">Reference proteome</keyword>
<dbReference type="InParanoid" id="A0A3Q7ESR8"/>
<evidence type="ECO:0000313" key="6">
    <source>
        <dbReference type="EnsemblPlants" id="Solyc01g105880.3.1"/>
    </source>
</evidence>
<dbReference type="InterPro" id="IPR036965">
    <property type="entry name" value="Terpene_synth_N_sf"/>
</dbReference>
<dbReference type="FunFam" id="1.10.600.10:FF:000007">
    <property type="entry name" value="Isoprene synthase, chloroplastic"/>
    <property type="match status" value="2"/>
</dbReference>
<sequence length="1606" mass="187141">MKRLNELKKEVKKMMMTVEGSQDEELEKLELIDNLERLGVSYHFKDEIMQILKSIHEQKITSTDNSLYSTALKFRLLRQHGFHISQDILNDFKDDQGNFKQSHCEDTKGLLQLYEASFLSTESETLESANTFATSHLKDYLHNLKGDDQENWRIELVRHALELPLRCKMLRVETRWYIDIYEKIPNANPLLPELAKLDFNILQATHQQDLKNLSRWWNKSLLAEKLPFTRDRIVESLLWIAGMMFEPQKNDYCRTMLTKVLAMVTVIDDIYDVYGTLDELEIFTDAVQSSQRARDQRCYLPYEINLCKSYLREARWYHSGYKPSLEEYMENGWITIGAPVVLVHTLFLVTNPITKEALESLTSYPDIIQCSATIIRLTDDLGTSSDEMERGDVPKSIQCYMNEKGVSEEDARKHINLLIKETWKLMNTALQKENSLFSETFIACAVNGARTSHTIYQHGDGYGIQNLHTKNLTPFSSFSPPKAFVSKACSLSTGQPLNYSPNISTNIISSSNGIINPIRRSGNYEPTMWNYEYIQSTHNHHVGEKYMKRFNELKAEMKKHLMMMLHEESQELEKLELIDNLQRLGVSYHFKDEIIQILRSIHDQSSSEATSANSLYYTALKFRILRQHGFYISQDILNDFKDEQGHFKQSLCKDTKGLLQLYEASFLSTKSETSTLLESANTFAMSHLKNYLNGGDEENNWMVKLVRHALEVPLHCMMLRVETRWYIDIYENIPNANPLLIELAKLDFNFVQAMHQQELRNLSRWWKKSMLAEKLPFARDRIVEAFQWITGMIFESQENEFCRIMLTKVTAMATVIDDIYDVYGTLDELEIFTHAIQRMEIKAMDELPHYMKLCYLALFNTSSEIAYQVLKEQGINIMPYLTKSWADLSKSYLQEARWYYSGYTPSLDEYMENAWISVGSLVMVVNAFFLVTNPITKEVLEYLFSNKYPDIIRWPATIIRLTDDLATSSNEMKRGDVPKSIQCYMKENGASEEEARKHINLMIKETWKMINTAQHDNSLFCEKFMGVLSSRPPRATCLFSINGGKPSSLIVVSKASSPNPTTIRRSGNYKPTMWDFQFIQSVNNLYAGDKYMERFDEVKKEMKKNLMMMVEGLIEELDVKLELIDNLERLGVSYHFKNEIMQILKSVHQQITCRDNSLYSTALKFRLLRQHGFHISQDIFNDFKDMNGNVKQSICNDTKGLLELYEASFLSTECETTLKNFTEAHLKNYVYINHSCGDQYNNIMMELVVHALELPRHWMMPRLETRWYISIYERMPNANPLLLELAKLDFNIVQATHQQDLKSLSRWWKNMCLAEKLSFSRNRLVENLFWAVGTNFEPQHSYFRRLITKIIVFVGIIDDIYDVYGKLDELELFTLAVQRWDTKAMEDLPYYMQVCYLALINTTNDVAYEVLRKHNINVLPYLTKSWTDLCKSYLQEARWYYNGYKPSLEEYMDNGWISIAVPMVLAHALFLVTDPITKEALESLTNYPDIIRCSATIFRLNDDLGTSSDELKRGDVPKSIQCYMNEKGVSEEEAREHIRFLIKETWKFMNTAHHKEKSLFCETFVEIAKNIATTAHCMYLKGDSHGIQNTDVKNSISNILFHPIII</sequence>
<dbReference type="InterPro" id="IPR050148">
    <property type="entry name" value="Terpene_synthase-like"/>
</dbReference>
<comment type="cofactor">
    <cofactor evidence="1">
        <name>Mg(2+)</name>
        <dbReference type="ChEBI" id="CHEBI:18420"/>
    </cofactor>
</comment>
<dbReference type="Gramene" id="Solyc01g105880.3.1">
    <property type="protein sequence ID" value="Solyc01g105880.3.1"/>
    <property type="gene ID" value="Solyc01g105880.3"/>
</dbReference>
<dbReference type="Gene3D" id="1.50.10.130">
    <property type="entry name" value="Terpene synthase, N-terminal domain"/>
    <property type="match status" value="3"/>
</dbReference>
<dbReference type="InterPro" id="IPR001906">
    <property type="entry name" value="Terpene_synth_N"/>
</dbReference>
<dbReference type="SFLD" id="SFLDG01019">
    <property type="entry name" value="Terpene_Cyclase_Like_1_C_Termi"/>
    <property type="match status" value="2"/>
</dbReference>
<dbReference type="UniPathway" id="UPA00213"/>
<dbReference type="SFLD" id="SFLDG01014">
    <property type="entry name" value="Terpene_Cyclase_Like_1_N-term"/>
    <property type="match status" value="3"/>
</dbReference>
<proteinExistence type="predicted"/>
<dbReference type="SMR" id="A0A3Q7ESR8"/>
<evidence type="ECO:0000313" key="7">
    <source>
        <dbReference type="Proteomes" id="UP000004994"/>
    </source>
</evidence>
<dbReference type="PaxDb" id="4081-Solyc01g105880.2.1"/>
<evidence type="ECO:0000256" key="1">
    <source>
        <dbReference type="ARBA" id="ARBA00001946"/>
    </source>
</evidence>
<reference evidence="6" key="1">
    <citation type="journal article" date="2012" name="Nature">
        <title>The tomato genome sequence provides insights into fleshy fruit evolution.</title>
        <authorList>
            <consortium name="Tomato Genome Consortium"/>
        </authorList>
    </citation>
    <scope>NUCLEOTIDE SEQUENCE [LARGE SCALE GENOMIC DNA]</scope>
    <source>
        <strain evidence="6">cv. Heinz 1706</strain>
    </source>
</reference>
<dbReference type="SUPFAM" id="SSF48239">
    <property type="entry name" value="Terpenoid cyclases/Protein prenyltransferases"/>
    <property type="match status" value="3"/>
</dbReference>
<dbReference type="InterPro" id="IPR005630">
    <property type="entry name" value="Terpene_synthase_metal-bd"/>
</dbReference>
<reference evidence="6" key="2">
    <citation type="submission" date="2019-01" db="UniProtKB">
        <authorList>
            <consortium name="EnsemblPlants"/>
        </authorList>
    </citation>
    <scope>IDENTIFICATION</scope>
    <source>
        <strain evidence="6">cv. Heinz 1706</strain>
    </source>
</reference>
<feature type="domain" description="Terpene synthase metal-binding" evidence="5">
    <location>
        <begin position="304"/>
        <end position="424"/>
    </location>
</feature>
<dbReference type="CDD" id="cd00684">
    <property type="entry name" value="Terpene_cyclase_plant_C1"/>
    <property type="match status" value="3"/>
</dbReference>
<dbReference type="SFLD" id="SFLDS00005">
    <property type="entry name" value="Isoprenoid_Synthase_Type_I"/>
    <property type="match status" value="2"/>
</dbReference>
<dbReference type="InterPro" id="IPR008949">
    <property type="entry name" value="Isoprenoid_synthase_dom_sf"/>
</dbReference>
<dbReference type="OMA" id="ARTSHTI"/>
<dbReference type="Pfam" id="PF03936">
    <property type="entry name" value="Terpene_synth_C"/>
    <property type="match status" value="4"/>
</dbReference>
<dbReference type="STRING" id="4081.A0A3Q7ESR8"/>
<feature type="domain" description="Terpene synthase N-terminal" evidence="4">
    <location>
        <begin position="1"/>
        <end position="161"/>
    </location>
</feature>
<feature type="domain" description="Terpene synthase metal-binding" evidence="5">
    <location>
        <begin position="1309"/>
        <end position="1547"/>
    </location>
</feature>
<dbReference type="EnsemblPlants" id="Solyc01g105880.3.1">
    <property type="protein sequence ID" value="Solyc01g105880.3.1"/>
    <property type="gene ID" value="Solyc01g105880.3"/>
</dbReference>
<feature type="domain" description="Terpene synthase metal-binding" evidence="5">
    <location>
        <begin position="768"/>
        <end position="1008"/>
    </location>
</feature>
<dbReference type="SUPFAM" id="SSF48576">
    <property type="entry name" value="Terpenoid synthases"/>
    <property type="match status" value="3"/>
</dbReference>
<keyword evidence="3" id="KW-0479">Metal-binding</keyword>